<evidence type="ECO:0000256" key="8">
    <source>
        <dbReference type="ARBA" id="ARBA00022807"/>
    </source>
</evidence>
<dbReference type="GO" id="GO:0005829">
    <property type="term" value="C:cytosol"/>
    <property type="evidence" value="ECO:0007669"/>
    <property type="project" value="InterPro"/>
</dbReference>
<dbReference type="SUPFAM" id="SSF53182">
    <property type="entry name" value="Pyrrolidone carboxyl peptidase (pyroglutamate aminopeptidase)"/>
    <property type="match status" value="1"/>
</dbReference>
<evidence type="ECO:0000256" key="1">
    <source>
        <dbReference type="ARBA" id="ARBA00001770"/>
    </source>
</evidence>
<evidence type="ECO:0000256" key="3">
    <source>
        <dbReference type="ARBA" id="ARBA00004496"/>
    </source>
</evidence>
<keyword evidence="8" id="KW-0788">Thiol protease</keyword>
<dbReference type="Proteomes" id="UP000321196">
    <property type="component" value="Unassembled WGS sequence"/>
</dbReference>
<dbReference type="PANTHER" id="PTHR23402:SF1">
    <property type="entry name" value="PYROGLUTAMYL-PEPTIDASE I"/>
    <property type="match status" value="1"/>
</dbReference>
<dbReference type="PIRSF" id="PIRSF015592">
    <property type="entry name" value="Prld-crbxl_pptds"/>
    <property type="match status" value="1"/>
</dbReference>
<comment type="subcellular location">
    <subcellularLocation>
        <location evidence="3">Cytoplasm</location>
    </subcellularLocation>
</comment>
<proteinExistence type="inferred from homology"/>
<dbReference type="Gene3D" id="3.40.630.20">
    <property type="entry name" value="Peptidase C15, pyroglutamyl peptidase I-like"/>
    <property type="match status" value="1"/>
</dbReference>
<evidence type="ECO:0000313" key="12">
    <source>
        <dbReference type="Proteomes" id="UP000321196"/>
    </source>
</evidence>
<sequence length="206" mass="21070">MLLTGFEPFGTDSENPSGDAVRLLASTWQGPEQLVTAVLPVTFDGAGARLRELIAEHSPDLIIATGLAGNRAALSFERVAVNLRDARIADNAGEQPIDTPVVPAAASALFATLPVKAMTAAVADAGVPAELSLSAGTFVCNDVMFQAIDAAGHARAGFIHLPWADGQKPAPAPTLPLAEIARGIEVAIRAALATTDDLTVVGGTIS</sequence>
<dbReference type="InterPro" id="IPR033693">
    <property type="entry name" value="PGPEP1_Glu_AS"/>
</dbReference>
<dbReference type="GO" id="GO:0016920">
    <property type="term" value="F:pyroglutamyl-peptidase activity"/>
    <property type="evidence" value="ECO:0007669"/>
    <property type="project" value="UniProtKB-EC"/>
</dbReference>
<dbReference type="InterPro" id="IPR000816">
    <property type="entry name" value="Peptidase_C15"/>
</dbReference>
<feature type="active site" evidence="9">
    <location>
        <position position="77"/>
    </location>
</feature>
<keyword evidence="5" id="KW-0963">Cytoplasm</keyword>
<dbReference type="InterPro" id="IPR033694">
    <property type="entry name" value="PGPEP1_Cys_AS"/>
</dbReference>
<comment type="function">
    <text evidence="2">Removes 5-oxoproline from various penultimate amino acid residues except L-proline.</text>
</comment>
<comment type="catalytic activity">
    <reaction evidence="1 9">
        <text>Release of an N-terminal pyroglutamyl group from a polypeptide, the second amino acid generally not being Pro.</text>
        <dbReference type="EC" id="3.4.19.3"/>
    </reaction>
</comment>
<dbReference type="AlphaFoldDB" id="A0A5C8HQK9"/>
<gene>
    <name evidence="11" type="primary">pcp</name>
    <name evidence="11" type="ORF">FVP60_07920</name>
</gene>
<evidence type="ECO:0000256" key="2">
    <source>
        <dbReference type="ARBA" id="ARBA00002280"/>
    </source>
</evidence>
<dbReference type="PROSITE" id="PS01334">
    <property type="entry name" value="PYRASE_CYS"/>
    <property type="match status" value="1"/>
</dbReference>
<dbReference type="InterPro" id="IPR016125">
    <property type="entry name" value="Peptidase_C15-like"/>
</dbReference>
<dbReference type="EC" id="3.4.19.3" evidence="9"/>
<dbReference type="InterPro" id="IPR029762">
    <property type="entry name" value="PGP-I_bact-type"/>
</dbReference>
<reference evidence="11 12" key="1">
    <citation type="submission" date="2019-08" db="EMBL/GenBank/DDBJ databases">
        <authorList>
            <person name="Dong K."/>
        </authorList>
    </citation>
    <scope>NUCLEOTIDE SEQUENCE [LARGE SCALE GENOMIC DNA]</scope>
    <source>
        <strain evidence="11 12">M4-8</strain>
    </source>
</reference>
<evidence type="ECO:0000256" key="5">
    <source>
        <dbReference type="ARBA" id="ARBA00022490"/>
    </source>
</evidence>
<evidence type="ECO:0000256" key="9">
    <source>
        <dbReference type="PROSITE-ProRule" id="PRU10076"/>
    </source>
</evidence>
<evidence type="ECO:0000256" key="4">
    <source>
        <dbReference type="ARBA" id="ARBA00006641"/>
    </source>
</evidence>
<comment type="similarity">
    <text evidence="4">Belongs to the peptidase C15 family.</text>
</comment>
<dbReference type="Pfam" id="PF01470">
    <property type="entry name" value="Peptidase_C15"/>
    <property type="match status" value="1"/>
</dbReference>
<keyword evidence="7 11" id="KW-0378">Hydrolase</keyword>
<keyword evidence="12" id="KW-1185">Reference proteome</keyword>
<dbReference type="GO" id="GO:0006508">
    <property type="term" value="P:proteolysis"/>
    <property type="evidence" value="ECO:0007669"/>
    <property type="project" value="UniProtKB-KW"/>
</dbReference>
<dbReference type="NCBIfam" id="NF009676">
    <property type="entry name" value="PRK13197.1"/>
    <property type="match status" value="1"/>
</dbReference>
<evidence type="ECO:0000256" key="6">
    <source>
        <dbReference type="ARBA" id="ARBA00022670"/>
    </source>
</evidence>
<comment type="caution">
    <text evidence="11">The sequence shown here is derived from an EMBL/GenBank/DDBJ whole genome shotgun (WGS) entry which is preliminary data.</text>
</comment>
<dbReference type="PRINTS" id="PR00706">
    <property type="entry name" value="PYROGLUPTASE"/>
</dbReference>
<dbReference type="EMBL" id="VRSW01000002">
    <property type="protein sequence ID" value="TXK04870.1"/>
    <property type="molecule type" value="Genomic_DNA"/>
</dbReference>
<keyword evidence="6" id="KW-0645">Protease</keyword>
<dbReference type="InterPro" id="IPR036440">
    <property type="entry name" value="Peptidase_C15-like_sf"/>
</dbReference>
<dbReference type="CDD" id="cd00501">
    <property type="entry name" value="Peptidase_C15"/>
    <property type="match status" value="1"/>
</dbReference>
<evidence type="ECO:0000256" key="7">
    <source>
        <dbReference type="ARBA" id="ARBA00022801"/>
    </source>
</evidence>
<name>A0A5C8HQK9_9MICO</name>
<evidence type="ECO:0000313" key="11">
    <source>
        <dbReference type="EMBL" id="TXK04870.1"/>
    </source>
</evidence>
<dbReference type="PANTHER" id="PTHR23402">
    <property type="entry name" value="PROTEASE FAMILY C15 PYROGLUTAMYL-PEPTIDASE I-RELATED"/>
    <property type="match status" value="1"/>
</dbReference>
<dbReference type="PROSITE" id="PS01333">
    <property type="entry name" value="PYRASE_GLU"/>
    <property type="match status" value="1"/>
</dbReference>
<evidence type="ECO:0000256" key="10">
    <source>
        <dbReference type="PROSITE-ProRule" id="PRU10077"/>
    </source>
</evidence>
<accession>A0A5C8HQK9</accession>
<organism evidence="11 12">
    <name type="scientific">Microbacterium mitrae</name>
    <dbReference type="NCBI Taxonomy" id="664640"/>
    <lineage>
        <taxon>Bacteria</taxon>
        <taxon>Bacillati</taxon>
        <taxon>Actinomycetota</taxon>
        <taxon>Actinomycetes</taxon>
        <taxon>Micrococcales</taxon>
        <taxon>Microbacteriaceae</taxon>
        <taxon>Microbacterium</taxon>
    </lineage>
</organism>
<feature type="active site" evidence="10">
    <location>
        <position position="140"/>
    </location>
</feature>
<dbReference type="OrthoDB" id="9779738at2"/>
<dbReference type="NCBIfam" id="TIGR00504">
    <property type="entry name" value="pyro_pdase"/>
    <property type="match status" value="1"/>
</dbReference>
<protein>
    <recommendedName>
        <fullName evidence="9">Pyroglutamyl-peptidase I</fullName>
        <ecNumber evidence="9">3.4.19.3</ecNumber>
    </recommendedName>
</protein>